<comment type="caution">
    <text evidence="1">The sequence shown here is derived from an EMBL/GenBank/DDBJ whole genome shotgun (WGS) entry which is preliminary data.</text>
</comment>
<dbReference type="AlphaFoldDB" id="A0A3E0UJ58"/>
<organism evidence="1 2">
    <name type="scientific">Thalassotalea euphylliae</name>
    <dbReference type="NCBI Taxonomy" id="1655234"/>
    <lineage>
        <taxon>Bacteria</taxon>
        <taxon>Pseudomonadati</taxon>
        <taxon>Pseudomonadota</taxon>
        <taxon>Gammaproteobacteria</taxon>
        <taxon>Alteromonadales</taxon>
        <taxon>Colwelliaceae</taxon>
        <taxon>Thalassotalea</taxon>
    </lineage>
</organism>
<accession>A0A3E0UJ58</accession>
<dbReference type="EMBL" id="QUOV01000001">
    <property type="protein sequence ID" value="REL36245.1"/>
    <property type="molecule type" value="Genomic_DNA"/>
</dbReference>
<proteinExistence type="predicted"/>
<gene>
    <name evidence="1" type="ORF">DXX92_13460</name>
</gene>
<evidence type="ECO:0000313" key="1">
    <source>
        <dbReference type="EMBL" id="REL36245.1"/>
    </source>
</evidence>
<sequence>MNNAFFKWNHLPTIFMLVIIFSVSSCSKKDEFCTVVDDFRKVDTVKVVNTFDESKIAYFVDFQNSYQILVKRSQVEEAYKVLGTIGIKNRSKLQSSCKFVH</sequence>
<reference evidence="1 2" key="1">
    <citation type="submission" date="2018-08" db="EMBL/GenBank/DDBJ databases">
        <title>Thalassotalea euphylliae genome.</title>
        <authorList>
            <person name="Summers S."/>
            <person name="Rice S.A."/>
            <person name="Freckelton M.L."/>
            <person name="Nedved B.T."/>
            <person name="Hadfield M.G."/>
        </authorList>
    </citation>
    <scope>NUCLEOTIDE SEQUENCE [LARGE SCALE GENOMIC DNA]</scope>
    <source>
        <strain evidence="1 2">H2</strain>
    </source>
</reference>
<dbReference type="Proteomes" id="UP000256999">
    <property type="component" value="Unassembled WGS sequence"/>
</dbReference>
<dbReference type="PROSITE" id="PS51257">
    <property type="entry name" value="PROKAR_LIPOPROTEIN"/>
    <property type="match status" value="1"/>
</dbReference>
<name>A0A3E0UJ58_9GAMM</name>
<evidence type="ECO:0000313" key="2">
    <source>
        <dbReference type="Proteomes" id="UP000256999"/>
    </source>
</evidence>
<protein>
    <submittedName>
        <fullName evidence="1">Uncharacterized protein</fullName>
    </submittedName>
</protein>